<dbReference type="EMBL" id="JBHRVU010000004">
    <property type="protein sequence ID" value="MFC3441317.1"/>
    <property type="molecule type" value="Genomic_DNA"/>
</dbReference>
<sequence>MNYWLMKSEPDAFSYDDLVRKGKAEWDGVRNHAAQGHMRAMRRGDLSIFYHSNIGVEAVGIMEIVEEAAPDSTDDSGKWIAVHVAPRERLAKSVTLKAMKADSALSNMVMLRQSRLSVAPLTKAEFDHIVAMSKA</sequence>
<gene>
    <name evidence="2" type="ORF">ACFOKF_08910</name>
</gene>
<reference evidence="3" key="1">
    <citation type="journal article" date="2019" name="Int. J. Syst. Evol. Microbiol.">
        <title>The Global Catalogue of Microorganisms (GCM) 10K type strain sequencing project: providing services to taxonomists for standard genome sequencing and annotation.</title>
        <authorList>
            <consortium name="The Broad Institute Genomics Platform"/>
            <consortium name="The Broad Institute Genome Sequencing Center for Infectious Disease"/>
            <person name="Wu L."/>
            <person name="Ma J."/>
        </authorList>
    </citation>
    <scope>NUCLEOTIDE SEQUENCE [LARGE SCALE GENOMIC DNA]</scope>
    <source>
        <strain evidence="3">CCM 7491</strain>
    </source>
</reference>
<dbReference type="CDD" id="cd21133">
    <property type="entry name" value="EVE"/>
    <property type="match status" value="1"/>
</dbReference>
<dbReference type="Pfam" id="PF01878">
    <property type="entry name" value="EVE"/>
    <property type="match status" value="1"/>
</dbReference>
<dbReference type="Gene3D" id="3.10.590.10">
    <property type="entry name" value="ph1033 like domains"/>
    <property type="match status" value="1"/>
</dbReference>
<dbReference type="SUPFAM" id="SSF88697">
    <property type="entry name" value="PUA domain-like"/>
    <property type="match status" value="1"/>
</dbReference>
<dbReference type="RefSeq" id="WP_380795148.1">
    <property type="nucleotide sequence ID" value="NZ_JBHRVU010000004.1"/>
</dbReference>
<protein>
    <submittedName>
        <fullName evidence="2">EVE domain-containing protein</fullName>
    </submittedName>
</protein>
<organism evidence="2 3">
    <name type="scientific">Sphingobium rhizovicinum</name>
    <dbReference type="NCBI Taxonomy" id="432308"/>
    <lineage>
        <taxon>Bacteria</taxon>
        <taxon>Pseudomonadati</taxon>
        <taxon>Pseudomonadota</taxon>
        <taxon>Alphaproteobacteria</taxon>
        <taxon>Sphingomonadales</taxon>
        <taxon>Sphingomonadaceae</taxon>
        <taxon>Sphingobium</taxon>
    </lineage>
</organism>
<accession>A0ABV7NG30</accession>
<evidence type="ECO:0000259" key="1">
    <source>
        <dbReference type="Pfam" id="PF01878"/>
    </source>
</evidence>
<dbReference type="Proteomes" id="UP001595681">
    <property type="component" value="Unassembled WGS sequence"/>
</dbReference>
<name>A0ABV7NG30_9SPHN</name>
<evidence type="ECO:0000313" key="2">
    <source>
        <dbReference type="EMBL" id="MFC3441317.1"/>
    </source>
</evidence>
<dbReference type="InterPro" id="IPR052181">
    <property type="entry name" value="5hmC_binding"/>
</dbReference>
<keyword evidence="3" id="KW-1185">Reference proteome</keyword>
<proteinExistence type="predicted"/>
<dbReference type="InterPro" id="IPR002740">
    <property type="entry name" value="EVE_domain"/>
</dbReference>
<comment type="caution">
    <text evidence="2">The sequence shown here is derived from an EMBL/GenBank/DDBJ whole genome shotgun (WGS) entry which is preliminary data.</text>
</comment>
<dbReference type="InterPro" id="IPR015947">
    <property type="entry name" value="PUA-like_sf"/>
</dbReference>
<feature type="domain" description="EVE" evidence="1">
    <location>
        <begin position="2"/>
        <end position="132"/>
    </location>
</feature>
<dbReference type="PANTHER" id="PTHR14087:SF8">
    <property type="entry name" value="OS03G0676100 PROTEIN"/>
    <property type="match status" value="1"/>
</dbReference>
<evidence type="ECO:0000313" key="3">
    <source>
        <dbReference type="Proteomes" id="UP001595681"/>
    </source>
</evidence>
<dbReference type="InterPro" id="IPR047197">
    <property type="entry name" value="THYN1-like_EVE"/>
</dbReference>
<dbReference type="PANTHER" id="PTHR14087">
    <property type="entry name" value="THYMOCYTE NUCLEAR PROTEIN 1"/>
    <property type="match status" value="1"/>
</dbReference>